<dbReference type="PANTHER" id="PTHR11699">
    <property type="entry name" value="ALDEHYDE DEHYDROGENASE-RELATED"/>
    <property type="match status" value="1"/>
</dbReference>
<dbReference type="InterPro" id="IPR016163">
    <property type="entry name" value="Ald_DH_C"/>
</dbReference>
<evidence type="ECO:0000256" key="1">
    <source>
        <dbReference type="ARBA" id="ARBA00009986"/>
    </source>
</evidence>
<organism evidence="6 7">
    <name type="scientific">Croceicoccus mobilis</name>
    <dbReference type="NCBI Taxonomy" id="1703339"/>
    <lineage>
        <taxon>Bacteria</taxon>
        <taxon>Pseudomonadati</taxon>
        <taxon>Pseudomonadota</taxon>
        <taxon>Alphaproteobacteria</taxon>
        <taxon>Sphingomonadales</taxon>
        <taxon>Erythrobacteraceae</taxon>
        <taxon>Croceicoccus</taxon>
    </lineage>
</organism>
<dbReference type="Gene3D" id="3.40.309.10">
    <property type="entry name" value="Aldehyde Dehydrogenase, Chain A, domain 2"/>
    <property type="match status" value="1"/>
</dbReference>
<dbReference type="Gene3D" id="3.40.605.10">
    <property type="entry name" value="Aldehyde Dehydrogenase, Chain A, domain 1"/>
    <property type="match status" value="1"/>
</dbReference>
<reference evidence="6" key="2">
    <citation type="submission" date="2020-09" db="EMBL/GenBank/DDBJ databases">
        <authorList>
            <person name="Sun Q."/>
            <person name="Zhou Y."/>
        </authorList>
    </citation>
    <scope>NUCLEOTIDE SEQUENCE</scope>
    <source>
        <strain evidence="6">CGMCC 1.15360</strain>
    </source>
</reference>
<keyword evidence="2 4" id="KW-0560">Oxidoreductase</keyword>
<keyword evidence="7" id="KW-1185">Reference proteome</keyword>
<dbReference type="Proteomes" id="UP000612349">
    <property type="component" value="Unassembled WGS sequence"/>
</dbReference>
<sequence>MKVDFTRNFIAGAWVEPKTATMLPVIEPATGKQFGEIPDSTPDDVDMAVKAARKAFDEGAWGRTTATERGRMLTRLGDLILANAAELSAIEAKDTGKPKSVADADIVALARYFEFYGGAADKHHGETIPYLTGYHVDVIHEPHGVTGHILPWNYPAQMFGRTLAPSLAVGNATVLKPAEDASASALRLAELASEAGFPEGAINIVTGRGAVAGAALASHPGVDFMSFTGSPEVGQIIQKLCADHYITCTLELGGKSPHVLFADADFDAAIPTIVKAIIQNSGQTCSAGSRLLVERSAYDEFVARLAEAFGKVTVGAPAMDKDCGPIITAKQQKRVQSFLDKAREDGIPVLAEGRLADGIAEDGFYVKPTLLGPVPRDNVIAREEVFGPVLTVLPFDDEADAVKLANDTDYGLVAAVWTRDGGRQMRLMKAIRAGQVFINCYGAGAGIELPFGGAGKSGHGREKGFAALHDFSKTKTAVFNHG</sequence>
<comment type="similarity">
    <text evidence="1 4">Belongs to the aldehyde dehydrogenase family.</text>
</comment>
<feature type="active site" evidence="3">
    <location>
        <position position="251"/>
    </location>
</feature>
<evidence type="ECO:0000313" key="6">
    <source>
        <dbReference type="EMBL" id="GGD60951.1"/>
    </source>
</evidence>
<protein>
    <submittedName>
        <fullName evidence="6">Aldehyde dehydrogenase</fullName>
    </submittedName>
</protein>
<dbReference type="GO" id="GO:0016620">
    <property type="term" value="F:oxidoreductase activity, acting on the aldehyde or oxo group of donors, NAD or NADP as acceptor"/>
    <property type="evidence" value="ECO:0007669"/>
    <property type="project" value="InterPro"/>
</dbReference>
<name>A0A916YTV0_9SPHN</name>
<gene>
    <name evidence="6" type="ORF">GCM10010990_08090</name>
</gene>
<comment type="caution">
    <text evidence="6">The sequence shown here is derived from an EMBL/GenBank/DDBJ whole genome shotgun (WGS) entry which is preliminary data.</text>
</comment>
<dbReference type="InterPro" id="IPR029510">
    <property type="entry name" value="Ald_DH_CS_GLU"/>
</dbReference>
<dbReference type="EMBL" id="BMIP01000001">
    <property type="protein sequence ID" value="GGD60951.1"/>
    <property type="molecule type" value="Genomic_DNA"/>
</dbReference>
<dbReference type="FunFam" id="3.40.309.10:FF:000012">
    <property type="entry name" value="Betaine aldehyde dehydrogenase"/>
    <property type="match status" value="1"/>
</dbReference>
<dbReference type="CDD" id="cd07109">
    <property type="entry name" value="ALDH_AAS00426"/>
    <property type="match status" value="1"/>
</dbReference>
<dbReference type="InterPro" id="IPR015590">
    <property type="entry name" value="Aldehyde_DH_dom"/>
</dbReference>
<dbReference type="InterPro" id="IPR016161">
    <property type="entry name" value="Ald_DH/histidinol_DH"/>
</dbReference>
<evidence type="ECO:0000313" key="7">
    <source>
        <dbReference type="Proteomes" id="UP000612349"/>
    </source>
</evidence>
<dbReference type="AlphaFoldDB" id="A0A916YTV0"/>
<dbReference type="PROSITE" id="PS00687">
    <property type="entry name" value="ALDEHYDE_DEHYDR_GLU"/>
    <property type="match status" value="1"/>
</dbReference>
<dbReference type="SUPFAM" id="SSF53720">
    <property type="entry name" value="ALDH-like"/>
    <property type="match status" value="1"/>
</dbReference>
<dbReference type="InterPro" id="IPR016162">
    <property type="entry name" value="Ald_DH_N"/>
</dbReference>
<evidence type="ECO:0000259" key="5">
    <source>
        <dbReference type="Pfam" id="PF00171"/>
    </source>
</evidence>
<reference evidence="6" key="1">
    <citation type="journal article" date="2014" name="Int. J. Syst. Evol. Microbiol.">
        <title>Complete genome sequence of Corynebacterium casei LMG S-19264T (=DSM 44701T), isolated from a smear-ripened cheese.</title>
        <authorList>
            <consortium name="US DOE Joint Genome Institute (JGI-PGF)"/>
            <person name="Walter F."/>
            <person name="Albersmeier A."/>
            <person name="Kalinowski J."/>
            <person name="Ruckert C."/>
        </authorList>
    </citation>
    <scope>NUCLEOTIDE SEQUENCE</scope>
    <source>
        <strain evidence="6">CGMCC 1.15360</strain>
    </source>
</reference>
<evidence type="ECO:0000256" key="3">
    <source>
        <dbReference type="PROSITE-ProRule" id="PRU10007"/>
    </source>
</evidence>
<evidence type="ECO:0000256" key="4">
    <source>
        <dbReference type="RuleBase" id="RU003345"/>
    </source>
</evidence>
<feature type="domain" description="Aldehyde dehydrogenase" evidence="5">
    <location>
        <begin position="14"/>
        <end position="476"/>
    </location>
</feature>
<evidence type="ECO:0000256" key="2">
    <source>
        <dbReference type="ARBA" id="ARBA00023002"/>
    </source>
</evidence>
<accession>A0A916YTV0</accession>
<dbReference type="FunFam" id="3.40.605.10:FF:000007">
    <property type="entry name" value="NAD/NADP-dependent betaine aldehyde dehydrogenase"/>
    <property type="match status" value="1"/>
</dbReference>
<dbReference type="Pfam" id="PF00171">
    <property type="entry name" value="Aldedh"/>
    <property type="match status" value="1"/>
</dbReference>
<proteinExistence type="inferred from homology"/>